<protein>
    <submittedName>
        <fullName evidence="6">Lysosomal thiol reductase</fullName>
    </submittedName>
</protein>
<reference evidence="6 7" key="1">
    <citation type="submission" date="2024-03" db="EMBL/GenBank/DDBJ databases">
        <title>Aureococcus anophagefferens CCMP1851 and Kratosvirus quantuckense: Draft genome of a second virus-susceptible host strain in the model system.</title>
        <authorList>
            <person name="Chase E."/>
            <person name="Truchon A.R."/>
            <person name="Schepens W."/>
            <person name="Wilhelm S.W."/>
        </authorList>
    </citation>
    <scope>NUCLEOTIDE SEQUENCE [LARGE SCALE GENOMIC DNA]</scope>
    <source>
        <strain evidence="6 7">CCMP1851</strain>
    </source>
</reference>
<name>A0ABR1FXA8_AURAN</name>
<dbReference type="Proteomes" id="UP001363151">
    <property type="component" value="Unassembled WGS sequence"/>
</dbReference>
<proteinExistence type="inferred from homology"/>
<keyword evidence="5" id="KW-0325">Glycoprotein</keyword>
<evidence type="ECO:0000256" key="3">
    <source>
        <dbReference type="ARBA" id="ARBA00022525"/>
    </source>
</evidence>
<evidence type="ECO:0000256" key="4">
    <source>
        <dbReference type="ARBA" id="ARBA00022729"/>
    </source>
</evidence>
<comment type="similarity">
    <text evidence="2">Belongs to the GILT family.</text>
</comment>
<evidence type="ECO:0000313" key="6">
    <source>
        <dbReference type="EMBL" id="KAK7240576.1"/>
    </source>
</evidence>
<dbReference type="EMBL" id="JBBJCI010000210">
    <property type="protein sequence ID" value="KAK7240576.1"/>
    <property type="molecule type" value="Genomic_DNA"/>
</dbReference>
<sequence>MKDLMMAEGIDDVLDFSLVPWGNAYVASATCPTTSTEEGYALYNVTARECWNDRCGSEGFDCFAGEFIYQHSPSEGLADLVEACAVDAYPERANWWPFVYCFEGLKLNYCPCGEACDLDDCDLHYTGAPQIYLKDYAPSGTEDVPYNKSAADAYIADAGRRCAGTVGLDWAPVASCALADAADPTSWPGARGLALEKAAAEKTADLQPEHGGVPWVVVDGTPLSNTTALLATVCAAAEAKGLPAPAGCAN</sequence>
<evidence type="ECO:0000256" key="1">
    <source>
        <dbReference type="ARBA" id="ARBA00004613"/>
    </source>
</evidence>
<keyword evidence="3" id="KW-0964">Secreted</keyword>
<keyword evidence="7" id="KW-1185">Reference proteome</keyword>
<keyword evidence="4" id="KW-0732">Signal</keyword>
<comment type="subcellular location">
    <subcellularLocation>
        <location evidence="1">Secreted</location>
    </subcellularLocation>
</comment>
<dbReference type="InterPro" id="IPR004911">
    <property type="entry name" value="Interferon-induced_GILT"/>
</dbReference>
<dbReference type="PANTHER" id="PTHR13234">
    <property type="entry name" value="GAMMA-INTERFERON INDUCIBLE LYSOSOMAL THIOL REDUCTASE GILT"/>
    <property type="match status" value="1"/>
</dbReference>
<dbReference type="PANTHER" id="PTHR13234:SF8">
    <property type="entry name" value="GAMMA-INTERFERON-INDUCIBLE LYSOSOMAL THIOL REDUCTASE"/>
    <property type="match status" value="1"/>
</dbReference>
<accession>A0ABR1FXA8</accession>
<comment type="caution">
    <text evidence="6">The sequence shown here is derived from an EMBL/GenBank/DDBJ whole genome shotgun (WGS) entry which is preliminary data.</text>
</comment>
<organism evidence="6 7">
    <name type="scientific">Aureococcus anophagefferens</name>
    <name type="common">Harmful bloom alga</name>
    <dbReference type="NCBI Taxonomy" id="44056"/>
    <lineage>
        <taxon>Eukaryota</taxon>
        <taxon>Sar</taxon>
        <taxon>Stramenopiles</taxon>
        <taxon>Ochrophyta</taxon>
        <taxon>Pelagophyceae</taxon>
        <taxon>Pelagomonadales</taxon>
        <taxon>Pelagomonadaceae</taxon>
        <taxon>Aureococcus</taxon>
    </lineage>
</organism>
<dbReference type="Pfam" id="PF03227">
    <property type="entry name" value="GILT"/>
    <property type="match status" value="1"/>
</dbReference>
<gene>
    <name evidence="6" type="primary">IFI30</name>
    <name evidence="6" type="ORF">SO694_00057149</name>
</gene>
<evidence type="ECO:0000256" key="5">
    <source>
        <dbReference type="ARBA" id="ARBA00023180"/>
    </source>
</evidence>
<evidence type="ECO:0000313" key="7">
    <source>
        <dbReference type="Proteomes" id="UP001363151"/>
    </source>
</evidence>
<evidence type="ECO:0000256" key="2">
    <source>
        <dbReference type="ARBA" id="ARBA00005679"/>
    </source>
</evidence>